<evidence type="ECO:0000256" key="1">
    <source>
        <dbReference type="ARBA" id="ARBA00000815"/>
    </source>
</evidence>
<organism evidence="5 6">
    <name type="scientific">Ridgeia piscesae</name>
    <name type="common">Tubeworm</name>
    <dbReference type="NCBI Taxonomy" id="27915"/>
    <lineage>
        <taxon>Eukaryota</taxon>
        <taxon>Metazoa</taxon>
        <taxon>Spiralia</taxon>
        <taxon>Lophotrochozoa</taxon>
        <taxon>Annelida</taxon>
        <taxon>Polychaeta</taxon>
        <taxon>Sedentaria</taxon>
        <taxon>Canalipalpata</taxon>
        <taxon>Sabellida</taxon>
        <taxon>Siboglinidae</taxon>
        <taxon>Ridgeia</taxon>
    </lineage>
</organism>
<dbReference type="EMBL" id="JAODUO010001169">
    <property type="protein sequence ID" value="KAK2169925.1"/>
    <property type="molecule type" value="Genomic_DNA"/>
</dbReference>
<evidence type="ECO:0000256" key="2">
    <source>
        <dbReference type="ARBA" id="ARBA00006654"/>
    </source>
</evidence>
<dbReference type="PANTHER" id="PTHR11575:SF24">
    <property type="entry name" value="5'-NUCLEOTIDASE"/>
    <property type="match status" value="1"/>
</dbReference>
<proteinExistence type="inferred from homology"/>
<dbReference type="EC" id="3.1.3.5" evidence="3"/>
<name>A0AAD9KF40_RIDPI</name>
<evidence type="ECO:0000313" key="6">
    <source>
        <dbReference type="Proteomes" id="UP001209878"/>
    </source>
</evidence>
<dbReference type="GO" id="GO:0008253">
    <property type="term" value="F:5'-nucleotidase activity"/>
    <property type="evidence" value="ECO:0007669"/>
    <property type="project" value="UniProtKB-EC"/>
</dbReference>
<sequence>MLEHSVKDYNPHELAGTFLQMSGIKVVYDLSKPNGKRVVRVHIRCTRCDVPRFEKLLPNETYPIITTTFITNGGNGYSMVAQHGRNIVQYGNMLSDILFAQLQQHSPIVQGLDDTIVFETPTSVTTSASTRVTLGSLLLSLSLVATLV</sequence>
<reference evidence="5" key="1">
    <citation type="journal article" date="2023" name="Mol. Biol. Evol.">
        <title>Third-Generation Sequencing Reveals the Adaptive Role of the Epigenome in Three Deep-Sea Polychaetes.</title>
        <authorList>
            <person name="Perez M."/>
            <person name="Aroh O."/>
            <person name="Sun Y."/>
            <person name="Lan Y."/>
            <person name="Juniper S.K."/>
            <person name="Young C.R."/>
            <person name="Angers B."/>
            <person name="Qian P.Y."/>
        </authorList>
    </citation>
    <scope>NUCLEOTIDE SEQUENCE</scope>
    <source>
        <strain evidence="5">R07B-5</strain>
    </source>
</reference>
<dbReference type="Proteomes" id="UP001209878">
    <property type="component" value="Unassembled WGS sequence"/>
</dbReference>
<dbReference type="AlphaFoldDB" id="A0AAD9KF40"/>
<dbReference type="InterPro" id="IPR006179">
    <property type="entry name" value="5_nucleotidase/apyrase"/>
</dbReference>
<dbReference type="SUPFAM" id="SSF55816">
    <property type="entry name" value="5'-nucleotidase (syn. UDP-sugar hydrolase), C-terminal domain"/>
    <property type="match status" value="1"/>
</dbReference>
<protein>
    <recommendedName>
        <fullName evidence="3">5'-nucleotidase</fullName>
        <ecNumber evidence="3">3.1.3.5</ecNumber>
    </recommendedName>
</protein>
<keyword evidence="6" id="KW-1185">Reference proteome</keyword>
<evidence type="ECO:0000256" key="3">
    <source>
        <dbReference type="ARBA" id="ARBA00012643"/>
    </source>
</evidence>
<evidence type="ECO:0000313" key="5">
    <source>
        <dbReference type="EMBL" id="KAK2169925.1"/>
    </source>
</evidence>
<accession>A0AAD9KF40</accession>
<dbReference type="Gene3D" id="3.90.780.10">
    <property type="entry name" value="5'-Nucleotidase, C-terminal domain"/>
    <property type="match status" value="1"/>
</dbReference>
<dbReference type="Pfam" id="PF02872">
    <property type="entry name" value="5_nucleotid_C"/>
    <property type="match status" value="1"/>
</dbReference>
<evidence type="ECO:0000259" key="4">
    <source>
        <dbReference type="Pfam" id="PF02872"/>
    </source>
</evidence>
<dbReference type="InterPro" id="IPR008334">
    <property type="entry name" value="5'-Nucleotdase_C"/>
</dbReference>
<dbReference type="GO" id="GO:0009166">
    <property type="term" value="P:nucleotide catabolic process"/>
    <property type="evidence" value="ECO:0007669"/>
    <property type="project" value="InterPro"/>
</dbReference>
<dbReference type="InterPro" id="IPR036907">
    <property type="entry name" value="5'-Nucleotdase_C_sf"/>
</dbReference>
<comment type="catalytic activity">
    <reaction evidence="1">
        <text>a ribonucleoside 5'-phosphate + H2O = a ribonucleoside + phosphate</text>
        <dbReference type="Rhea" id="RHEA:12484"/>
        <dbReference type="ChEBI" id="CHEBI:15377"/>
        <dbReference type="ChEBI" id="CHEBI:18254"/>
        <dbReference type="ChEBI" id="CHEBI:43474"/>
        <dbReference type="ChEBI" id="CHEBI:58043"/>
        <dbReference type="EC" id="3.1.3.5"/>
    </reaction>
</comment>
<gene>
    <name evidence="5" type="ORF">NP493_1171g00000</name>
</gene>
<feature type="domain" description="5'-Nucleotidase C-terminal" evidence="4">
    <location>
        <begin position="2"/>
        <end position="81"/>
    </location>
</feature>
<comment type="caution">
    <text evidence="5">The sequence shown here is derived from an EMBL/GenBank/DDBJ whole genome shotgun (WGS) entry which is preliminary data.</text>
</comment>
<comment type="similarity">
    <text evidence="2">Belongs to the 5'-nucleotidase family.</text>
</comment>
<dbReference type="PANTHER" id="PTHR11575">
    <property type="entry name" value="5'-NUCLEOTIDASE-RELATED"/>
    <property type="match status" value="1"/>
</dbReference>